<keyword evidence="3 8" id="KW-0285">Flavoprotein</keyword>
<feature type="binding site" evidence="10">
    <location>
        <begin position="238"/>
        <end position="239"/>
    </location>
    <ligand>
        <name>NADP(+)</name>
        <dbReference type="ChEBI" id="CHEBI:58349"/>
    </ligand>
</feature>
<feature type="binding site" evidence="9">
    <location>
        <position position="83"/>
    </location>
    <ligand>
        <name>FAD</name>
        <dbReference type="ChEBI" id="CHEBI:57692"/>
    </ligand>
</feature>
<keyword evidence="6 8" id="KW-0560">Oxidoreductase</keyword>
<dbReference type="RefSeq" id="XP_029757322.1">
    <property type="nucleotide sequence ID" value="XM_029908699.1"/>
</dbReference>
<feature type="binding site" evidence="9">
    <location>
        <position position="429"/>
    </location>
    <ligand>
        <name>FAD</name>
        <dbReference type="ChEBI" id="CHEBI:57692"/>
    </ligand>
</feature>
<dbReference type="OrthoDB" id="333024at2759"/>
<dbReference type="GeneID" id="40751005"/>
<dbReference type="PANTHER" id="PTHR48467">
    <property type="entry name" value="GLUTAMATE SYNTHASE 1 [NADH], CHLOROPLASTIC-LIKE"/>
    <property type="match status" value="1"/>
</dbReference>
<dbReference type="HOGENOM" id="CLU_024722_3_1_1"/>
<keyword evidence="5 8" id="KW-0521">NADP</keyword>
<dbReference type="EC" id="1.18.1.6" evidence="8"/>
<feature type="binding site" evidence="9">
    <location>
        <position position="75"/>
    </location>
    <ligand>
        <name>FAD</name>
        <dbReference type="ChEBI" id="CHEBI:57692"/>
    </ligand>
</feature>
<keyword evidence="4 8" id="KW-0274">FAD</keyword>
<feature type="binding site" evidence="9">
    <location>
        <position position="119"/>
    </location>
    <ligand>
        <name>FAD</name>
        <dbReference type="ChEBI" id="CHEBI:57692"/>
    </ligand>
</feature>
<organism evidence="11 12">
    <name type="scientific">Aureobasidium pullulans EXF-150</name>
    <dbReference type="NCBI Taxonomy" id="1043002"/>
    <lineage>
        <taxon>Eukaryota</taxon>
        <taxon>Fungi</taxon>
        <taxon>Dikarya</taxon>
        <taxon>Ascomycota</taxon>
        <taxon>Pezizomycotina</taxon>
        <taxon>Dothideomycetes</taxon>
        <taxon>Dothideomycetidae</taxon>
        <taxon>Dothideales</taxon>
        <taxon>Saccotheciaceae</taxon>
        <taxon>Aureobasidium</taxon>
    </lineage>
</organism>
<gene>
    <name evidence="11" type="ORF">M438DRAFT_376934</name>
</gene>
<protein>
    <recommendedName>
        <fullName evidence="8">NADPH:adrenodoxin oxidoreductase, mitochondrial</fullName>
        <ecNumber evidence="8">1.18.1.6</ecNumber>
    </recommendedName>
</protein>
<evidence type="ECO:0000256" key="2">
    <source>
        <dbReference type="ARBA" id="ARBA00008312"/>
    </source>
</evidence>
<evidence type="ECO:0000256" key="7">
    <source>
        <dbReference type="ARBA" id="ARBA00048933"/>
    </source>
</evidence>
<feature type="binding site" evidence="10">
    <location>
        <begin position="194"/>
        <end position="197"/>
    </location>
    <ligand>
        <name>NADP(+)</name>
        <dbReference type="ChEBI" id="CHEBI:58349"/>
    </ligand>
</feature>
<dbReference type="InterPro" id="IPR036188">
    <property type="entry name" value="FAD/NAD-bd_sf"/>
</dbReference>
<evidence type="ECO:0000256" key="6">
    <source>
        <dbReference type="ARBA" id="ARBA00023002"/>
    </source>
</evidence>
<evidence type="ECO:0000256" key="5">
    <source>
        <dbReference type="ARBA" id="ARBA00022857"/>
    </source>
</evidence>
<comment type="catalytic activity">
    <reaction evidence="7 8">
        <text>2 reduced [adrenodoxin] + NADP(+) + H(+) = 2 oxidized [adrenodoxin] + NADPH</text>
        <dbReference type="Rhea" id="RHEA:42312"/>
        <dbReference type="Rhea" id="RHEA-COMP:9998"/>
        <dbReference type="Rhea" id="RHEA-COMP:9999"/>
        <dbReference type="ChEBI" id="CHEBI:15378"/>
        <dbReference type="ChEBI" id="CHEBI:33737"/>
        <dbReference type="ChEBI" id="CHEBI:33738"/>
        <dbReference type="ChEBI" id="CHEBI:57783"/>
        <dbReference type="ChEBI" id="CHEBI:58349"/>
        <dbReference type="EC" id="1.18.1.6"/>
    </reaction>
</comment>
<feature type="binding site" evidence="10">
    <location>
        <position position="250"/>
    </location>
    <ligand>
        <name>NADP(+)</name>
        <dbReference type="ChEBI" id="CHEBI:58349"/>
    </ligand>
</feature>
<keyword evidence="8" id="KW-0496">Mitochondrion</keyword>
<reference evidence="11 12" key="1">
    <citation type="journal article" date="2014" name="BMC Genomics">
        <title>Genome sequencing of four Aureobasidium pullulans varieties: biotechnological potential, stress tolerance, and description of new species.</title>
        <authorList>
            <person name="Gostin Ar C."/>
            <person name="Ohm R.A."/>
            <person name="Kogej T."/>
            <person name="Sonjak S."/>
            <person name="Turk M."/>
            <person name="Zajc J."/>
            <person name="Zalar P."/>
            <person name="Grube M."/>
            <person name="Sun H."/>
            <person name="Han J."/>
            <person name="Sharma A."/>
            <person name="Chiniquy J."/>
            <person name="Ngan C.Y."/>
            <person name="Lipzen A."/>
            <person name="Barry K."/>
            <person name="Grigoriev I.V."/>
            <person name="Gunde-Cimerman N."/>
        </authorList>
    </citation>
    <scope>NUCLEOTIDE SEQUENCE [LARGE SCALE GENOMIC DNA]</scope>
    <source>
        <strain evidence="11 12">EXF-150</strain>
    </source>
</reference>
<name>A0A074X6N5_AURPU</name>
<dbReference type="InterPro" id="IPR055275">
    <property type="entry name" value="Ferredox_Rdtase"/>
</dbReference>
<dbReference type="STRING" id="1043002.A0A074X6N5"/>
<dbReference type="PANTHER" id="PTHR48467:SF1">
    <property type="entry name" value="GLUTAMATE SYNTHASE 1 [NADH], CHLOROPLASTIC-LIKE"/>
    <property type="match status" value="1"/>
</dbReference>
<evidence type="ECO:0000313" key="11">
    <source>
        <dbReference type="EMBL" id="KEQ81135.1"/>
    </source>
</evidence>
<evidence type="ECO:0000256" key="8">
    <source>
        <dbReference type="PIRNR" id="PIRNR000362"/>
    </source>
</evidence>
<accession>A0A074X6N5</accession>
<comment type="cofactor">
    <cofactor evidence="1 8 9">
        <name>FAD</name>
        <dbReference type="ChEBI" id="CHEBI:57692"/>
    </cofactor>
</comment>
<dbReference type="EMBL" id="KL584993">
    <property type="protein sequence ID" value="KEQ81135.1"/>
    <property type="molecule type" value="Genomic_DNA"/>
</dbReference>
<dbReference type="AlphaFoldDB" id="A0A074X6N5"/>
<dbReference type="InterPro" id="IPR021163">
    <property type="entry name" value="Ferredox_Rdtase_adrenod"/>
</dbReference>
<dbReference type="Gene3D" id="3.50.50.60">
    <property type="entry name" value="FAD/NAD(P)-binding domain"/>
    <property type="match status" value="1"/>
</dbReference>
<evidence type="ECO:0000256" key="4">
    <source>
        <dbReference type="ARBA" id="ARBA00022827"/>
    </source>
</evidence>
<dbReference type="GO" id="GO:0005739">
    <property type="term" value="C:mitochondrion"/>
    <property type="evidence" value="ECO:0007669"/>
    <property type="project" value="UniProtKB-SubCell"/>
</dbReference>
<proteinExistence type="inferred from homology"/>
<dbReference type="Gene3D" id="3.40.50.720">
    <property type="entry name" value="NAD(P)-binding Rossmann-like Domain"/>
    <property type="match status" value="1"/>
</dbReference>
<dbReference type="PRINTS" id="PR00419">
    <property type="entry name" value="ADXRDTASE"/>
</dbReference>
<dbReference type="GO" id="GO:0016491">
    <property type="term" value="F:oxidoreductase activity"/>
    <property type="evidence" value="ECO:0007669"/>
    <property type="project" value="UniProtKB-KW"/>
</dbReference>
<dbReference type="PIRSF" id="PIRSF000362">
    <property type="entry name" value="FNR"/>
    <property type="match status" value="1"/>
</dbReference>
<keyword evidence="12" id="KW-1185">Reference proteome</keyword>
<evidence type="ECO:0000256" key="3">
    <source>
        <dbReference type="ARBA" id="ARBA00022630"/>
    </source>
</evidence>
<sequence>MNRNLVRQTRRRQLLGNAILGGRCHARIPLTSRLYSTADSERPFRCAVIGSGPAGFYAAYRMLQKMPNARVDMYEALPSPYGLVRFGVAPDHPEVKNCIDKFVEVASHPSFTFIGNTTIGSAPGSLPLSSIAPHYNALLFSYGASRDRKLGIAGEDLSGVLSARAFVGWYNGLPEYANLAPALDSSDEAVVIGQGNVALDVARVLLSPLDRLRNTDMTEAALETLSKSRVRRVRVVGRRGPLQAPYTIKEVRELMQLPGVAFNPADSSLFPTETKKLPRPLMRIAQVIEKGSPTSVQEAARQWELLYMRSPVAFEESTSSPGSLSGVRFDEMEFTQDPSSVPLSDLDALRSMRVKKKDAGKQEVLTTNLAFRSVGYQSEPLEGFEDLGITFDQKMGIIPNDLYGRVLSPDNGPGALGAGHVPGMYCAGWVKRGPTGVIASTMQDAFTSADIVAKDWADGVTFIGSNSEPKAGWNEVKKEAEKRGIRSIGWEDWLKIDKEEKRRGQAKGKEREKCHSVQEMLKILDA</sequence>
<feature type="binding site" evidence="10">
    <location>
        <position position="436"/>
    </location>
    <ligand>
        <name>NADP(+)</name>
        <dbReference type="ChEBI" id="CHEBI:58349"/>
    </ligand>
</feature>
<evidence type="ECO:0000256" key="1">
    <source>
        <dbReference type="ARBA" id="ARBA00001974"/>
    </source>
</evidence>
<feature type="binding site" evidence="9">
    <location>
        <position position="54"/>
    </location>
    <ligand>
        <name>FAD</name>
        <dbReference type="ChEBI" id="CHEBI:57692"/>
    </ligand>
</feature>
<evidence type="ECO:0000256" key="10">
    <source>
        <dbReference type="PIRSR" id="PIRSR000362-2"/>
    </source>
</evidence>
<evidence type="ECO:0000256" key="9">
    <source>
        <dbReference type="PIRSR" id="PIRSR000362-1"/>
    </source>
</evidence>
<dbReference type="Proteomes" id="UP000030706">
    <property type="component" value="Unassembled WGS sequence"/>
</dbReference>
<comment type="similarity">
    <text evidence="2 8">Belongs to the ferredoxin--NADP reductase type 1 family.</text>
</comment>
<evidence type="ECO:0000313" key="12">
    <source>
        <dbReference type="Proteomes" id="UP000030706"/>
    </source>
</evidence>
<dbReference type="SUPFAM" id="SSF51971">
    <property type="entry name" value="Nucleotide-binding domain"/>
    <property type="match status" value="2"/>
</dbReference>
<feature type="binding site" evidence="9">
    <location>
        <begin position="436"/>
        <end position="438"/>
    </location>
    <ligand>
        <name>FAD</name>
        <dbReference type="ChEBI" id="CHEBI:57692"/>
    </ligand>
</feature>
<comment type="subcellular location">
    <subcellularLocation>
        <location evidence="8">Mitochondrion</location>
    </subcellularLocation>
</comment>